<name>A0A1G6YQA6_PEPNI</name>
<reference evidence="7 8" key="1">
    <citation type="submission" date="2016-10" db="EMBL/GenBank/DDBJ databases">
        <authorList>
            <person name="de Groot N.N."/>
        </authorList>
    </citation>
    <scope>NUCLEOTIDE SEQUENCE [LARGE SCALE GENOMIC DNA]</scope>
    <source>
        <strain evidence="7 8">DSM 20475</strain>
    </source>
</reference>
<keyword evidence="6" id="KW-0732">Signal</keyword>
<dbReference type="OrthoDB" id="9759982at2"/>
<keyword evidence="3" id="KW-0560">Oxidoreductase</keyword>
<feature type="signal peptide" evidence="6">
    <location>
        <begin position="1"/>
        <end position="25"/>
    </location>
</feature>
<sequence>MKKRLTSALALLLMASLLVTGCSLGKSGDQESSASGVTNAKKVASNYDVIVVGGDPEGISAAVSAARNGQQTLLLCASDQLGGLYTDGELNFIDVPETRAGKQLVYGIYDEFFKAVGGSGFDLEKAHKTFLDMVQAEENLTLRMNSQFDKPLMDGNILRGVTVKEDGKDKTYRGDVIIDATTDADVAAAAGAPYTYAGEDIGEKDRAMGVTLVFGLKGLNWDKITRHLNVQRAKGEVTGGSTDMGAKDNLAWGYLREGYDYKPSNDAIRLRGFNMSRQENGTVLFNALIIFDVNPLDPKSRADGIARGKKELERIVPYLKKTCVGFEKAELATTAKELYVRESRHIDCEYMLTVDDVLENRPQPDMIAVTSYPVDVQPTKTQSFGIVVGFPDQYGIGLKSLVPKKVDHLFVVGRSAGFRSMAAGSARIVPTGMACGQAAGAAAALAREKKLTPRELCYSEADIKTLQKRLRDQGVNLNHQQTKEAVMDNWAYPGLKTLRSLGFLGGGYDNNYELDEPLSKNRYQNMLNGSLRKLGFPPEPAIQVNDDPPVRQVIGTMARAAAQLEGVSLPDDFDTYRGYLSQKGILTEDLAPYFSEAEKRPNGAETIQLVANFYHWGLKIPGARQLIAVD</sequence>
<dbReference type="SUPFAM" id="SSF51905">
    <property type="entry name" value="FAD/NAD(P)-binding domain"/>
    <property type="match status" value="1"/>
</dbReference>
<dbReference type="GO" id="GO:0051539">
    <property type="term" value="F:4 iron, 4 sulfur cluster binding"/>
    <property type="evidence" value="ECO:0007669"/>
    <property type="project" value="UniProtKB-KW"/>
</dbReference>
<keyword evidence="2" id="KW-0479">Metal-binding</keyword>
<dbReference type="PROSITE" id="PS51257">
    <property type="entry name" value="PROKAR_LIPOPROTEIN"/>
    <property type="match status" value="1"/>
</dbReference>
<dbReference type="GO" id="GO:0016491">
    <property type="term" value="F:oxidoreductase activity"/>
    <property type="evidence" value="ECO:0007669"/>
    <property type="project" value="UniProtKB-KW"/>
</dbReference>
<evidence type="ECO:0000256" key="1">
    <source>
        <dbReference type="ARBA" id="ARBA00022485"/>
    </source>
</evidence>
<dbReference type="InterPro" id="IPR039650">
    <property type="entry name" value="HdrA-like"/>
</dbReference>
<evidence type="ECO:0000313" key="7">
    <source>
        <dbReference type="EMBL" id="SDD92684.1"/>
    </source>
</evidence>
<gene>
    <name evidence="7" type="ORF">SAMN04489866_11048</name>
</gene>
<protein>
    <submittedName>
        <fullName evidence="7">FAD dependent oxidoreductase</fullName>
    </submittedName>
</protein>
<dbReference type="InterPro" id="IPR036188">
    <property type="entry name" value="FAD/NAD-bd_sf"/>
</dbReference>
<evidence type="ECO:0000256" key="4">
    <source>
        <dbReference type="ARBA" id="ARBA00023004"/>
    </source>
</evidence>
<dbReference type="Pfam" id="PF12831">
    <property type="entry name" value="FAD_oxidored"/>
    <property type="match status" value="1"/>
</dbReference>
<keyword evidence="1" id="KW-0004">4Fe-4S</keyword>
<dbReference type="EMBL" id="FNAF01000010">
    <property type="protein sequence ID" value="SDD92684.1"/>
    <property type="molecule type" value="Genomic_DNA"/>
</dbReference>
<evidence type="ECO:0000256" key="6">
    <source>
        <dbReference type="SAM" id="SignalP"/>
    </source>
</evidence>
<dbReference type="STRING" id="2741.SAMN04489866_11048"/>
<dbReference type="AlphaFoldDB" id="A0A1G6YQA6"/>
<dbReference type="GO" id="GO:0046872">
    <property type="term" value="F:metal ion binding"/>
    <property type="evidence" value="ECO:0007669"/>
    <property type="project" value="UniProtKB-KW"/>
</dbReference>
<accession>A0A1G6YQA6</accession>
<evidence type="ECO:0000256" key="2">
    <source>
        <dbReference type="ARBA" id="ARBA00022723"/>
    </source>
</evidence>
<dbReference type="PANTHER" id="PTHR43498:SF1">
    <property type="entry name" value="COB--COM HETERODISULFIDE REDUCTASE IRON-SULFUR SUBUNIT A"/>
    <property type="match status" value="1"/>
</dbReference>
<organism evidence="7 8">
    <name type="scientific">Peptococcus niger</name>
    <dbReference type="NCBI Taxonomy" id="2741"/>
    <lineage>
        <taxon>Bacteria</taxon>
        <taxon>Bacillati</taxon>
        <taxon>Bacillota</taxon>
        <taxon>Clostridia</taxon>
        <taxon>Eubacteriales</taxon>
        <taxon>Peptococcaceae</taxon>
        <taxon>Peptococcus</taxon>
    </lineage>
</organism>
<dbReference type="RefSeq" id="WP_091792144.1">
    <property type="nucleotide sequence ID" value="NZ_FNAF01000010.1"/>
</dbReference>
<evidence type="ECO:0000256" key="3">
    <source>
        <dbReference type="ARBA" id="ARBA00023002"/>
    </source>
</evidence>
<dbReference type="Proteomes" id="UP000198995">
    <property type="component" value="Unassembled WGS sequence"/>
</dbReference>
<keyword evidence="8" id="KW-1185">Reference proteome</keyword>
<keyword evidence="5" id="KW-0411">Iron-sulfur</keyword>
<dbReference type="PANTHER" id="PTHR43498">
    <property type="entry name" value="FERREDOXIN:COB-COM HETERODISULFIDE REDUCTASE SUBUNIT A"/>
    <property type="match status" value="1"/>
</dbReference>
<keyword evidence="4" id="KW-0408">Iron</keyword>
<feature type="chain" id="PRO_5011792475" evidence="6">
    <location>
        <begin position="26"/>
        <end position="630"/>
    </location>
</feature>
<evidence type="ECO:0000313" key="8">
    <source>
        <dbReference type="Proteomes" id="UP000198995"/>
    </source>
</evidence>
<proteinExistence type="predicted"/>
<evidence type="ECO:0000256" key="5">
    <source>
        <dbReference type="ARBA" id="ARBA00023014"/>
    </source>
</evidence>
<dbReference type="Gene3D" id="3.50.50.60">
    <property type="entry name" value="FAD/NAD(P)-binding domain"/>
    <property type="match status" value="1"/>
</dbReference>